<dbReference type="VEuPathDB" id="PlasmoDB:PGAL8A_00521300"/>
<dbReference type="RefSeq" id="XP_028530438.1">
    <property type="nucleotide sequence ID" value="XM_028674046.1"/>
</dbReference>
<gene>
    <name evidence="1" type="ORF">PGAL8A_00521300</name>
</gene>
<evidence type="ECO:0000313" key="1">
    <source>
        <dbReference type="EMBL" id="CRG97637.1"/>
    </source>
</evidence>
<dbReference type="EMBL" id="CVMV01000110">
    <property type="protein sequence ID" value="CRG97637.1"/>
    <property type="molecule type" value="Genomic_DNA"/>
</dbReference>
<dbReference type="AlphaFoldDB" id="A0A1J1GYU6"/>
<name>A0A1J1GYU6_PLAGA</name>
<sequence length="282" mass="33207">MNYAAKKGKIHFNGFVKYSKKKKRPSNSIDYKRNIIKKENVNNIKEENVLCKMKKENIEINDQVEKRDESPITLYFNNKENYIRNDLPEGMLEKSSDTEYKDMDNYIIERIRNSSEFTNNNASLDDKNSDKSQTLSIKLKKEKKKNNLSCSKDPSRKKKCTLKKNDLDNKTLLINNSFSNPSYLPNYDNYGIQGPYYQTVYRRNKNKLKIEKYKKKYELPTIASLGKVKKLENLDLKINANLFNEKSKIILNNLSAYFGNKVNHDDIESSNNFKKKKKNYIK</sequence>
<organism evidence="1 2">
    <name type="scientific">Plasmodium gallinaceum</name>
    <dbReference type="NCBI Taxonomy" id="5849"/>
    <lineage>
        <taxon>Eukaryota</taxon>
        <taxon>Sar</taxon>
        <taxon>Alveolata</taxon>
        <taxon>Apicomplexa</taxon>
        <taxon>Aconoidasida</taxon>
        <taxon>Haemosporida</taxon>
        <taxon>Plasmodiidae</taxon>
        <taxon>Plasmodium</taxon>
        <taxon>Plasmodium (Haemamoeba)</taxon>
    </lineage>
</organism>
<dbReference type="Proteomes" id="UP000220797">
    <property type="component" value="Unassembled WGS sequence"/>
</dbReference>
<comment type="caution">
    <text evidence="1">The sequence shown here is derived from an EMBL/GenBank/DDBJ whole genome shotgun (WGS) entry which is preliminary data.</text>
</comment>
<reference evidence="1" key="1">
    <citation type="submission" date="2015-04" db="EMBL/GenBank/DDBJ databases">
        <authorList>
            <consortium name="Pathogen Informatics"/>
        </authorList>
    </citation>
    <scope>NUCLEOTIDE SEQUENCE [LARGE SCALE GENOMIC DNA]</scope>
    <source>
        <strain evidence="1">8A</strain>
    </source>
</reference>
<accession>A0A1J1GYU6</accession>
<evidence type="ECO:0000313" key="2">
    <source>
        <dbReference type="Proteomes" id="UP000220797"/>
    </source>
</evidence>
<dbReference type="GeneID" id="39733746"/>
<protein>
    <submittedName>
        <fullName evidence="1">Uncharacterized protein</fullName>
    </submittedName>
</protein>
<dbReference type="OrthoDB" id="372284at2759"/>
<proteinExistence type="predicted"/>
<keyword evidence="2" id="KW-1185">Reference proteome</keyword>